<dbReference type="AlphaFoldDB" id="A0A3M7SFQ3"/>
<keyword evidence="3" id="KW-1185">Reference proteome</keyword>
<organism evidence="2 3">
    <name type="scientific">Brachionus plicatilis</name>
    <name type="common">Marine rotifer</name>
    <name type="synonym">Brachionus muelleri</name>
    <dbReference type="NCBI Taxonomy" id="10195"/>
    <lineage>
        <taxon>Eukaryota</taxon>
        <taxon>Metazoa</taxon>
        <taxon>Spiralia</taxon>
        <taxon>Gnathifera</taxon>
        <taxon>Rotifera</taxon>
        <taxon>Eurotatoria</taxon>
        <taxon>Monogononta</taxon>
        <taxon>Pseudotrocha</taxon>
        <taxon>Ploima</taxon>
        <taxon>Brachionidae</taxon>
        <taxon>Brachionus</taxon>
    </lineage>
</organism>
<accession>A0A3M7SFQ3</accession>
<evidence type="ECO:0000256" key="1">
    <source>
        <dbReference type="SAM" id="SignalP"/>
    </source>
</evidence>
<evidence type="ECO:0000313" key="2">
    <source>
        <dbReference type="EMBL" id="RNA34576.1"/>
    </source>
</evidence>
<feature type="signal peptide" evidence="1">
    <location>
        <begin position="1"/>
        <end position="15"/>
    </location>
</feature>
<dbReference type="Proteomes" id="UP000276133">
    <property type="component" value="Unassembled WGS sequence"/>
</dbReference>
<evidence type="ECO:0000313" key="3">
    <source>
        <dbReference type="Proteomes" id="UP000276133"/>
    </source>
</evidence>
<sequence length="80" mass="9278">MVIIIFLSIILNIVGIKEHTIISELSQYRPVESTLIDSMHSIFFGVVKHLMSYWFESPSNCEYSLKSRLNEYSGFVQFVT</sequence>
<reference evidence="2 3" key="1">
    <citation type="journal article" date="2018" name="Sci. Rep.">
        <title>Genomic signatures of local adaptation to the degree of environmental predictability in rotifers.</title>
        <authorList>
            <person name="Franch-Gras L."/>
            <person name="Hahn C."/>
            <person name="Garcia-Roger E.M."/>
            <person name="Carmona M.J."/>
            <person name="Serra M."/>
            <person name="Gomez A."/>
        </authorList>
    </citation>
    <scope>NUCLEOTIDE SEQUENCE [LARGE SCALE GENOMIC DNA]</scope>
    <source>
        <strain evidence="2">HYR1</strain>
    </source>
</reference>
<feature type="chain" id="PRO_5017957285" evidence="1">
    <location>
        <begin position="16"/>
        <end position="80"/>
    </location>
</feature>
<gene>
    <name evidence="2" type="ORF">BpHYR1_009129</name>
</gene>
<dbReference type="OrthoDB" id="10010998at2759"/>
<dbReference type="EMBL" id="REGN01001452">
    <property type="protein sequence ID" value="RNA34576.1"/>
    <property type="molecule type" value="Genomic_DNA"/>
</dbReference>
<proteinExistence type="predicted"/>
<keyword evidence="1" id="KW-0732">Signal</keyword>
<name>A0A3M7SFQ3_BRAPC</name>
<comment type="caution">
    <text evidence="2">The sequence shown here is derived from an EMBL/GenBank/DDBJ whole genome shotgun (WGS) entry which is preliminary data.</text>
</comment>
<protein>
    <submittedName>
        <fullName evidence="2">Uncharacterized protein</fullName>
    </submittedName>
</protein>